<reference evidence="2 3" key="1">
    <citation type="submission" date="2020-12" db="EMBL/GenBank/DDBJ databases">
        <title>Vagococcus allomyrinae sp. nov. and Enterococcus lavae sp. nov., isolated from the larvae of Allomyrina dichotoma.</title>
        <authorList>
            <person name="Lee S.D."/>
        </authorList>
    </citation>
    <scope>NUCLEOTIDE SEQUENCE [LARGE SCALE GENOMIC DNA]</scope>
    <source>
        <strain evidence="2 3">BWM-S5</strain>
    </source>
</reference>
<dbReference type="EMBL" id="JAEDXU010000008">
    <property type="protein sequence ID" value="MBP1047599.1"/>
    <property type="molecule type" value="Genomic_DNA"/>
</dbReference>
<feature type="transmembrane region" description="Helical" evidence="1">
    <location>
        <begin position="21"/>
        <end position="45"/>
    </location>
</feature>
<keyword evidence="1" id="KW-0812">Transmembrane</keyword>
<keyword evidence="1" id="KW-1133">Transmembrane helix</keyword>
<dbReference type="PANTHER" id="PTHR40076">
    <property type="entry name" value="MEMBRANE PROTEIN-RELATED"/>
    <property type="match status" value="1"/>
</dbReference>
<name>A0ABS4CM64_9ENTE</name>
<organism evidence="2 3">
    <name type="scientific">Enterococcus larvae</name>
    <dbReference type="NCBI Taxonomy" id="2794352"/>
    <lineage>
        <taxon>Bacteria</taxon>
        <taxon>Bacillati</taxon>
        <taxon>Bacillota</taxon>
        <taxon>Bacilli</taxon>
        <taxon>Lactobacillales</taxon>
        <taxon>Enterococcaceae</taxon>
        <taxon>Enterococcus</taxon>
    </lineage>
</organism>
<evidence type="ECO:0000256" key="1">
    <source>
        <dbReference type="SAM" id="Phobius"/>
    </source>
</evidence>
<evidence type="ECO:0000313" key="3">
    <source>
        <dbReference type="Proteomes" id="UP000673375"/>
    </source>
</evidence>
<evidence type="ECO:0000313" key="2">
    <source>
        <dbReference type="EMBL" id="MBP1047599.1"/>
    </source>
</evidence>
<gene>
    <name evidence="2" type="ORF">I6N96_15030</name>
</gene>
<sequence>MIRSEIKKKAQRLLHRNYGHWSTLVMIPFIIMAIYSFIAFVGISVGSSNNYYYDYEDNNNVYRSWQDDTDSDGNYYDGDYMDGYNDGYDDGYVDGYDDAYYDYDDDGGYFRDQEPEDEGHNLNHSLGTKAATVSLVSNTARMNTYQYDGYTMRTRTFSFLWLFISLLITVIATLYQGMIKWAAIDNIEGVPFNLRLTFTKFFKENGQRAITANLLVALYTFLWSLLLGIPGIIKQISYSMTNYLMRKDESLTPKQAIALSMNLMKGYKMEYFMFTCSFVLWYFASFFSGGIALFHVIPYYTVSEALFFDQIIEEKRHLFNDELEAGFTDF</sequence>
<dbReference type="PANTHER" id="PTHR40076:SF1">
    <property type="entry name" value="MEMBRANE PROTEIN"/>
    <property type="match status" value="1"/>
</dbReference>
<keyword evidence="3" id="KW-1185">Reference proteome</keyword>
<feature type="transmembrane region" description="Helical" evidence="1">
    <location>
        <begin position="271"/>
        <end position="297"/>
    </location>
</feature>
<dbReference type="Proteomes" id="UP000673375">
    <property type="component" value="Unassembled WGS sequence"/>
</dbReference>
<proteinExistence type="predicted"/>
<keyword evidence="1" id="KW-0472">Membrane</keyword>
<dbReference type="RefSeq" id="WP_209558375.1">
    <property type="nucleotide sequence ID" value="NZ_JAEDXU010000008.1"/>
</dbReference>
<dbReference type="InterPro" id="IPR010380">
    <property type="entry name" value="DUF975"/>
</dbReference>
<feature type="transmembrane region" description="Helical" evidence="1">
    <location>
        <begin position="210"/>
        <end position="233"/>
    </location>
</feature>
<dbReference type="Pfam" id="PF06161">
    <property type="entry name" value="DUF975"/>
    <property type="match status" value="1"/>
</dbReference>
<accession>A0ABS4CM64</accession>
<protein>
    <submittedName>
        <fullName evidence="2">DUF975 family protein</fullName>
    </submittedName>
</protein>
<feature type="transmembrane region" description="Helical" evidence="1">
    <location>
        <begin position="157"/>
        <end position="175"/>
    </location>
</feature>
<comment type="caution">
    <text evidence="2">The sequence shown here is derived from an EMBL/GenBank/DDBJ whole genome shotgun (WGS) entry which is preliminary data.</text>
</comment>